<dbReference type="EMBL" id="BMID01000001">
    <property type="protein sequence ID" value="GFZ99943.1"/>
    <property type="molecule type" value="Genomic_DNA"/>
</dbReference>
<evidence type="ECO:0000313" key="1">
    <source>
        <dbReference type="EMBL" id="GFZ99943.1"/>
    </source>
</evidence>
<keyword evidence="2" id="KW-1185">Reference proteome</keyword>
<sequence length="227" mass="24866">MAPLFLTAACSTFPAAQMRLPGNLAAEAERQPFMEMSGWRSGTFAVGEYRGSYRRQLDRLSIAGLFKSSKGQADFEIEGPGISSTIEAECDVRERALTLGDTEFKPGRMALRCDFYAEGEPIPARFELQESRKFGADILTRNARRGEIGLAGQIVQFRSVHEVEGGALPVEDPIGYVFEQDGRAIGALELNGRPVLIVPYGTDLDRRRAMTVAATALATFWDPAVVE</sequence>
<organism evidence="1 2">
    <name type="scientific">Blastomonas marina</name>
    <dbReference type="NCBI Taxonomy" id="1867408"/>
    <lineage>
        <taxon>Bacteria</taxon>
        <taxon>Pseudomonadati</taxon>
        <taxon>Pseudomonadota</taxon>
        <taxon>Alphaproteobacteria</taxon>
        <taxon>Sphingomonadales</taxon>
        <taxon>Sphingomonadaceae</taxon>
        <taxon>Blastomonas</taxon>
    </lineage>
</organism>
<evidence type="ECO:0008006" key="3">
    <source>
        <dbReference type="Google" id="ProtNLM"/>
    </source>
</evidence>
<protein>
    <recommendedName>
        <fullName evidence="3">DUF3108 domain-containing protein</fullName>
    </recommendedName>
</protein>
<dbReference type="Proteomes" id="UP000603317">
    <property type="component" value="Unassembled WGS sequence"/>
</dbReference>
<dbReference type="RefSeq" id="WP_188641246.1">
    <property type="nucleotide sequence ID" value="NZ_BMID01000001.1"/>
</dbReference>
<accession>A0ABQ1F5D7</accession>
<evidence type="ECO:0000313" key="2">
    <source>
        <dbReference type="Proteomes" id="UP000603317"/>
    </source>
</evidence>
<reference evidence="2" key="1">
    <citation type="journal article" date="2019" name="Int. J. Syst. Evol. Microbiol.">
        <title>The Global Catalogue of Microorganisms (GCM) 10K type strain sequencing project: providing services to taxonomists for standard genome sequencing and annotation.</title>
        <authorList>
            <consortium name="The Broad Institute Genomics Platform"/>
            <consortium name="The Broad Institute Genome Sequencing Center for Infectious Disease"/>
            <person name="Wu L."/>
            <person name="Ma J."/>
        </authorList>
    </citation>
    <scope>NUCLEOTIDE SEQUENCE [LARGE SCALE GENOMIC DNA]</scope>
    <source>
        <strain evidence="2">CGMCC 1.15297</strain>
    </source>
</reference>
<gene>
    <name evidence="1" type="ORF">GCM10010923_05490</name>
</gene>
<comment type="caution">
    <text evidence="1">The sequence shown here is derived from an EMBL/GenBank/DDBJ whole genome shotgun (WGS) entry which is preliminary data.</text>
</comment>
<proteinExistence type="predicted"/>
<name>A0ABQ1F5D7_9SPHN</name>